<keyword evidence="1" id="KW-1133">Transmembrane helix</keyword>
<comment type="caution">
    <text evidence="2">The sequence shown here is derived from an EMBL/GenBank/DDBJ whole genome shotgun (WGS) entry which is preliminary data.</text>
</comment>
<accession>A0A1J4MAP7</accession>
<feature type="transmembrane region" description="Helical" evidence="1">
    <location>
        <begin position="53"/>
        <end position="73"/>
    </location>
</feature>
<dbReference type="OrthoDB" id="329737at2759"/>
<gene>
    <name evidence="2" type="ORF">cand_018860</name>
</gene>
<organism evidence="2 3">
    <name type="scientific">Cryptosporidium andersoni</name>
    <dbReference type="NCBI Taxonomy" id="117008"/>
    <lineage>
        <taxon>Eukaryota</taxon>
        <taxon>Sar</taxon>
        <taxon>Alveolata</taxon>
        <taxon>Apicomplexa</taxon>
        <taxon>Conoidasida</taxon>
        <taxon>Coccidia</taxon>
        <taxon>Eucoccidiorida</taxon>
        <taxon>Eimeriorina</taxon>
        <taxon>Cryptosporidiidae</taxon>
        <taxon>Cryptosporidium</taxon>
    </lineage>
</organism>
<dbReference type="EMBL" id="LRBS01000125">
    <property type="protein sequence ID" value="OII71047.1"/>
    <property type="molecule type" value="Genomic_DNA"/>
</dbReference>
<name>A0A1J4MAP7_9CRYT</name>
<keyword evidence="1" id="KW-0812">Transmembrane</keyword>
<keyword evidence="3" id="KW-1185">Reference proteome</keyword>
<dbReference type="VEuPathDB" id="CryptoDB:cand_018860"/>
<sequence>MESNLGIRVLYLHGLHDNCRSFRKKQIEEIVGNKYIKAPDLKYEPLITNAKTAYILGSFLIMLLLLITGILTLRRSIITAREILEMNILSFKPRVIVTSDISAIAVCKANPVICKIPLIMFSPSIGVFERFTFCKLNIDLERFPLVLIIHSINDKLIPTRDILQILNEYKSDKVRTHFIEGIGTLSATFASVSNREIREFILEAIESEKFVEYNNRSSSFNILLPPLQETIPVEFDPIRHSHDKQEDIILYTEETPLIKTNDIIDSIVNQNKNLGQNNNREGNKTVKIFAANLLLSKLQNKRKTNTRNKDIRKIIRNLNVLEDIK</sequence>
<reference evidence="2 3" key="1">
    <citation type="submission" date="2016-10" db="EMBL/GenBank/DDBJ databases">
        <title>Reductive evolution of mitochondrial metabolism and differential evolution of invasion-related proteins in Cryptosporidium.</title>
        <authorList>
            <person name="Liu S."/>
            <person name="Roellig D.M."/>
            <person name="Guo Y."/>
            <person name="Li N."/>
            <person name="Frace M.A."/>
            <person name="Tang K."/>
            <person name="Zhang L."/>
            <person name="Feng Y."/>
            <person name="Xiao L."/>
        </authorList>
    </citation>
    <scope>NUCLEOTIDE SEQUENCE [LARGE SCALE GENOMIC DNA]</scope>
    <source>
        <strain evidence="2">30847</strain>
    </source>
</reference>
<dbReference type="RefSeq" id="XP_067066416.1">
    <property type="nucleotide sequence ID" value="XM_067212119.1"/>
</dbReference>
<evidence type="ECO:0000256" key="1">
    <source>
        <dbReference type="SAM" id="Phobius"/>
    </source>
</evidence>
<proteinExistence type="predicted"/>
<evidence type="ECO:0000313" key="2">
    <source>
        <dbReference type="EMBL" id="OII71047.1"/>
    </source>
</evidence>
<dbReference type="Proteomes" id="UP000186804">
    <property type="component" value="Unassembled WGS sequence"/>
</dbReference>
<evidence type="ECO:0000313" key="3">
    <source>
        <dbReference type="Proteomes" id="UP000186804"/>
    </source>
</evidence>
<dbReference type="AlphaFoldDB" id="A0A1J4MAP7"/>
<protein>
    <submittedName>
        <fullName evidence="2">Uncharacterized protein</fullName>
    </submittedName>
</protein>
<dbReference type="GeneID" id="92366071"/>
<keyword evidence="1" id="KW-0472">Membrane</keyword>